<dbReference type="GO" id="GO:0015344">
    <property type="term" value="F:siderophore uptake transmembrane transporter activity"/>
    <property type="evidence" value="ECO:0007669"/>
    <property type="project" value="TreeGrafter"/>
</dbReference>
<dbReference type="Pfam" id="PF13620">
    <property type="entry name" value="CarboxypepD_reg"/>
    <property type="match status" value="1"/>
</dbReference>
<evidence type="ECO:0000256" key="4">
    <source>
        <dbReference type="ARBA" id="ARBA00022692"/>
    </source>
</evidence>
<feature type="domain" description="TonB-dependent transporter Oar-like beta-barrel" evidence="8">
    <location>
        <begin position="239"/>
        <end position="1036"/>
    </location>
</feature>
<reference evidence="9 10" key="1">
    <citation type="submission" date="2018-08" db="EMBL/GenBank/DDBJ databases">
        <title>Chitinophaga sp. K20C18050901, a novel bacterium isolated from forest soil.</title>
        <authorList>
            <person name="Wang C."/>
        </authorList>
    </citation>
    <scope>NUCLEOTIDE SEQUENCE [LARGE SCALE GENOMIC DNA]</scope>
    <source>
        <strain evidence="9 10">K20C18050901</strain>
    </source>
</reference>
<name>A0A3E1P6Q0_9BACT</name>
<comment type="subcellular location">
    <subcellularLocation>
        <location evidence="1">Cell outer membrane</location>
        <topology evidence="1">Multi-pass membrane protein</topology>
    </subcellularLocation>
</comment>
<dbReference type="SUPFAM" id="SSF56935">
    <property type="entry name" value="Porins"/>
    <property type="match status" value="1"/>
</dbReference>
<evidence type="ECO:0000256" key="3">
    <source>
        <dbReference type="ARBA" id="ARBA00022452"/>
    </source>
</evidence>
<evidence type="ECO:0000256" key="7">
    <source>
        <dbReference type="SAM" id="SignalP"/>
    </source>
</evidence>
<evidence type="ECO:0000313" key="9">
    <source>
        <dbReference type="EMBL" id="RFM35869.1"/>
    </source>
</evidence>
<dbReference type="EMBL" id="QTJV01000002">
    <property type="protein sequence ID" value="RFM35869.1"/>
    <property type="molecule type" value="Genomic_DNA"/>
</dbReference>
<dbReference type="GO" id="GO:0044718">
    <property type="term" value="P:siderophore transmembrane transport"/>
    <property type="evidence" value="ECO:0007669"/>
    <property type="project" value="TreeGrafter"/>
</dbReference>
<dbReference type="SUPFAM" id="SSF49464">
    <property type="entry name" value="Carboxypeptidase regulatory domain-like"/>
    <property type="match status" value="1"/>
</dbReference>
<keyword evidence="4" id="KW-0812">Transmembrane</keyword>
<evidence type="ECO:0000256" key="6">
    <source>
        <dbReference type="ARBA" id="ARBA00023237"/>
    </source>
</evidence>
<keyword evidence="9" id="KW-0675">Receptor</keyword>
<comment type="caution">
    <text evidence="9">The sequence shown here is derived from an EMBL/GenBank/DDBJ whole genome shotgun (WGS) entry which is preliminary data.</text>
</comment>
<dbReference type="Gene3D" id="2.170.130.10">
    <property type="entry name" value="TonB-dependent receptor, plug domain"/>
    <property type="match status" value="1"/>
</dbReference>
<dbReference type="InterPro" id="IPR036942">
    <property type="entry name" value="Beta-barrel_TonB_sf"/>
</dbReference>
<sequence>MLIRNCLLTLVLIFCLPMFLLAQETTSEIHGVVTDGQTGIPGAVITAVHTPTGTRYVTTSRSDGRYNFANVRVGGPYTISVSYIGYGDQKLDNINLSLGQEFTGNFTLAPSTKQLGEIIVKGKQDKTFNNSRTGSQEIISRDQLEKLPTISRSAQDFTRLEPTSSTVAAGQSFGGRSPQYNNFTVDGANFNNSFGLSGTLGGQTSAQPISLDAIEQVQVSVSPYDVRQGGFSGAGVNAVTRSGTNTLKASVYTYIKGAGTQGYKVGNSTVAKTPLSFNIRGLSIGGPIIKNKLFFFVSLESSRQTAPATSWVPSDASHPANAAAGISNANADTLNALAAFLKSNFGYDPGAFSGYSFRTNSDKATIKFDWNLSEKHSLTVKYNYLKSFADQFASNSRPAGTTTGQPGINALPFSGSGYVINNNFNIFIAELNSRFSNRVSNKFQVGYTALRDFRSPNSSSATFPLVDILNNGNIYTTFGYEPYTYNNVLNTNVFQISDIFTYYTSAHEITVGTQDYYRKYQNAFAPGYQGAYQFNSLTDFYNSVNTGAANAKSYYLQYSALKDGSFPWAYAGSTELGLFAQDKWRVSDRFTFTYGVRFDMTIYKQSFTDNPDFDKLTFKDGEQYNIGKAPGNAVLVSPRIGFNYDVLGDRTLQLRGGFGIFSGPPPFVWLSNQASNNGIQWGSFTKTTGVAFSADPNAYRPAAASANTSYSVALTDKNFKYPSVLKGSLAVDKKINDWVFTVEGTYTKDVNAVYFSNINLNETNAYALNNGGDNRMRYNTSLTTSLNTSNRYYADGSSLASPNIGNAILMKNNNKGYTYNVTARIERTFGNLYTSVAYTHGDARNTSETGSTASSMWSARAVSGDPNAGSLGYASYRLPNRIIAMASYKVSYAKYFSTSFGAIFEAAPAGTVSYIYNGDLNGDGFNNDLIYIPKSSTDINLINVGSYNSTTHTGSTTGTAADPRTSAQMYTQLDNFIGQNKYLAFHRGETAKANAAVLPYYKKLDVNITEDISVKTGKDRHTLRLSLDIINVGNFLNRNWGIVQAATVNNFLKFEGLADDGKTPLFSFPYADSKNQVPYVNSYANNTAILSRWQMQFGIRYLFN</sequence>
<proteinExistence type="predicted"/>
<dbReference type="Gene3D" id="2.60.40.1120">
    <property type="entry name" value="Carboxypeptidase-like, regulatory domain"/>
    <property type="match status" value="1"/>
</dbReference>
<evidence type="ECO:0000256" key="2">
    <source>
        <dbReference type="ARBA" id="ARBA00022448"/>
    </source>
</evidence>
<keyword evidence="7" id="KW-0732">Signal</keyword>
<dbReference type="OrthoDB" id="9768147at2"/>
<dbReference type="Proteomes" id="UP000261174">
    <property type="component" value="Unassembled WGS sequence"/>
</dbReference>
<feature type="signal peptide" evidence="7">
    <location>
        <begin position="1"/>
        <end position="22"/>
    </location>
</feature>
<gene>
    <name evidence="9" type="ORF">DXN04_10915</name>
</gene>
<dbReference type="InterPro" id="IPR008969">
    <property type="entry name" value="CarboxyPept-like_regulatory"/>
</dbReference>
<dbReference type="InterPro" id="IPR039426">
    <property type="entry name" value="TonB-dep_rcpt-like"/>
</dbReference>
<dbReference type="Pfam" id="PF25183">
    <property type="entry name" value="OMP_b-brl_4"/>
    <property type="match status" value="1"/>
</dbReference>
<dbReference type="Gene3D" id="2.40.170.20">
    <property type="entry name" value="TonB-dependent receptor, beta-barrel domain"/>
    <property type="match status" value="1"/>
</dbReference>
<evidence type="ECO:0000313" key="10">
    <source>
        <dbReference type="Proteomes" id="UP000261174"/>
    </source>
</evidence>
<keyword evidence="2" id="KW-0813">Transport</keyword>
<dbReference type="AlphaFoldDB" id="A0A3E1P6Q0"/>
<dbReference type="GO" id="GO:0009279">
    <property type="term" value="C:cell outer membrane"/>
    <property type="evidence" value="ECO:0007669"/>
    <property type="project" value="UniProtKB-SubCell"/>
</dbReference>
<evidence type="ECO:0000259" key="8">
    <source>
        <dbReference type="Pfam" id="PF25183"/>
    </source>
</evidence>
<evidence type="ECO:0000256" key="1">
    <source>
        <dbReference type="ARBA" id="ARBA00004571"/>
    </source>
</evidence>
<dbReference type="PANTHER" id="PTHR30069:SF46">
    <property type="entry name" value="OAR PROTEIN"/>
    <property type="match status" value="1"/>
</dbReference>
<organism evidence="9 10">
    <name type="scientific">Chitinophaga silvisoli</name>
    <dbReference type="NCBI Taxonomy" id="2291814"/>
    <lineage>
        <taxon>Bacteria</taxon>
        <taxon>Pseudomonadati</taxon>
        <taxon>Bacteroidota</taxon>
        <taxon>Chitinophagia</taxon>
        <taxon>Chitinophagales</taxon>
        <taxon>Chitinophagaceae</taxon>
        <taxon>Chitinophaga</taxon>
    </lineage>
</organism>
<protein>
    <submittedName>
        <fullName evidence="9">TonB-dependent receptor</fullName>
    </submittedName>
</protein>
<keyword evidence="6" id="KW-0998">Cell outer membrane</keyword>
<feature type="chain" id="PRO_5017728813" evidence="7">
    <location>
        <begin position="23"/>
        <end position="1104"/>
    </location>
</feature>
<keyword evidence="10" id="KW-1185">Reference proteome</keyword>
<dbReference type="InterPro" id="IPR057601">
    <property type="entry name" value="Oar-like_b-barrel"/>
</dbReference>
<keyword evidence="3" id="KW-1134">Transmembrane beta strand</keyword>
<dbReference type="InterPro" id="IPR037066">
    <property type="entry name" value="Plug_dom_sf"/>
</dbReference>
<accession>A0A3E1P6Q0</accession>
<evidence type="ECO:0000256" key="5">
    <source>
        <dbReference type="ARBA" id="ARBA00023136"/>
    </source>
</evidence>
<dbReference type="PANTHER" id="PTHR30069">
    <property type="entry name" value="TONB-DEPENDENT OUTER MEMBRANE RECEPTOR"/>
    <property type="match status" value="1"/>
</dbReference>
<keyword evidence="5" id="KW-0472">Membrane</keyword>